<keyword evidence="4" id="KW-1185">Reference proteome</keyword>
<feature type="region of interest" description="Disordered" evidence="1">
    <location>
        <begin position="164"/>
        <end position="196"/>
    </location>
</feature>
<dbReference type="HOGENOM" id="CLU_1388942_0_0_4"/>
<dbReference type="OrthoDB" id="8606579at2"/>
<sequence length="196" mass="21744">MLKKITIISLLIGMLSAVSPVYAEIFIVNNPDPNIGGRASQGGQQAVQLQMPQISLSNIDANRIALLQRYQYAQRVPAINRRQQNLQMMSMQIASWMQHGAPERSVTSVREALKQMNSEIQQSMASLEAGLELPELQQLYSIEEQNARTVRDLNNKLNKVRVIARPGGSASGSVMQPAVSTERNTEEKPVFTPQSE</sequence>
<feature type="chain" id="PRO_5003462449" evidence="2">
    <location>
        <begin position="24"/>
        <end position="196"/>
    </location>
</feature>
<keyword evidence="2" id="KW-0732">Signal</keyword>
<gene>
    <name evidence="3" type="ORF">HMPREF9370_2186</name>
</gene>
<dbReference type="EMBL" id="AGAZ01000073">
    <property type="protein sequence ID" value="EGZ44473.1"/>
    <property type="molecule type" value="Genomic_DNA"/>
</dbReference>
<dbReference type="PATRIC" id="fig|1030841.3.peg.2173"/>
<evidence type="ECO:0000313" key="3">
    <source>
        <dbReference type="EMBL" id="EGZ44473.1"/>
    </source>
</evidence>
<dbReference type="Proteomes" id="UP000005336">
    <property type="component" value="Unassembled WGS sequence"/>
</dbReference>
<comment type="caution">
    <text evidence="3">The sequence shown here is derived from an EMBL/GenBank/DDBJ whole genome shotgun (WGS) entry which is preliminary data.</text>
</comment>
<accession>G4CSX6</accession>
<evidence type="ECO:0000256" key="2">
    <source>
        <dbReference type="SAM" id="SignalP"/>
    </source>
</evidence>
<feature type="compositionally biased region" description="Polar residues" evidence="1">
    <location>
        <begin position="171"/>
        <end position="182"/>
    </location>
</feature>
<evidence type="ECO:0000256" key="1">
    <source>
        <dbReference type="SAM" id="MobiDB-lite"/>
    </source>
</evidence>
<dbReference type="RefSeq" id="WP_009117326.1">
    <property type="nucleotide sequence ID" value="NZ_JH165159.1"/>
</dbReference>
<name>G4CSX6_9NEIS</name>
<feature type="signal peptide" evidence="2">
    <location>
        <begin position="1"/>
        <end position="23"/>
    </location>
</feature>
<organism evidence="3 4">
    <name type="scientific">Neisseria wadsworthii 9715</name>
    <dbReference type="NCBI Taxonomy" id="1030841"/>
    <lineage>
        <taxon>Bacteria</taxon>
        <taxon>Pseudomonadati</taxon>
        <taxon>Pseudomonadota</taxon>
        <taxon>Betaproteobacteria</taxon>
        <taxon>Neisseriales</taxon>
        <taxon>Neisseriaceae</taxon>
        <taxon>Neisseria</taxon>
    </lineage>
</organism>
<dbReference type="STRING" id="1030841.HMPREF9370_2186"/>
<reference evidence="3 4" key="1">
    <citation type="submission" date="2011-06" db="EMBL/GenBank/DDBJ databases">
        <authorList>
            <person name="Muzny D."/>
            <person name="Qin X."/>
            <person name="Deng J."/>
            <person name="Jiang H."/>
            <person name="Liu Y."/>
            <person name="Qu J."/>
            <person name="Song X.-Z."/>
            <person name="Zhang L."/>
            <person name="Thornton R."/>
            <person name="Coyle M."/>
            <person name="Francisco L."/>
            <person name="Jackson L."/>
            <person name="Javaid M."/>
            <person name="Korchina V."/>
            <person name="Kovar C."/>
            <person name="Mata R."/>
            <person name="Mathew T."/>
            <person name="Ngo R."/>
            <person name="Nguyen L."/>
            <person name="Nguyen N."/>
            <person name="Okwuonu G."/>
            <person name="Ongeri F."/>
            <person name="Pham C."/>
            <person name="Simmons D."/>
            <person name="Wilczek-Boney K."/>
            <person name="Hale W."/>
            <person name="Jakkamsetti A."/>
            <person name="Pham P."/>
            <person name="Ruth R."/>
            <person name="San Lucas F."/>
            <person name="Warren J."/>
            <person name="Zhang J."/>
            <person name="Zhao Z."/>
            <person name="Zhou C."/>
            <person name="Zhu D."/>
            <person name="Lee S."/>
            <person name="Bess C."/>
            <person name="Blankenburg K."/>
            <person name="Forbes L."/>
            <person name="Fu Q."/>
            <person name="Gubbala S."/>
            <person name="Hirani K."/>
            <person name="Jayaseelan J.C."/>
            <person name="Lara F."/>
            <person name="Munidasa M."/>
            <person name="Palculict T."/>
            <person name="Patil S."/>
            <person name="Pu L.-L."/>
            <person name="Saada N."/>
            <person name="Tang L."/>
            <person name="Weissenberger G."/>
            <person name="Zhu Y."/>
            <person name="Hemphill L."/>
            <person name="Shang Y."/>
            <person name="Youmans B."/>
            <person name="Ayvaz T."/>
            <person name="Ross M."/>
            <person name="Santibanez J."/>
            <person name="Aqrawi P."/>
            <person name="Gross S."/>
            <person name="Joshi V."/>
            <person name="Fowler G."/>
            <person name="Nazareth L."/>
            <person name="Reid J."/>
            <person name="Worley K."/>
            <person name="Petrosino J."/>
            <person name="Highlander S."/>
            <person name="Gibbs R."/>
        </authorList>
    </citation>
    <scope>NUCLEOTIDE SEQUENCE [LARGE SCALE GENOMIC DNA]</scope>
    <source>
        <strain evidence="3 4">9715</strain>
    </source>
</reference>
<dbReference type="AlphaFoldDB" id="G4CSX6"/>
<proteinExistence type="predicted"/>
<evidence type="ECO:0000313" key="4">
    <source>
        <dbReference type="Proteomes" id="UP000005336"/>
    </source>
</evidence>
<protein>
    <submittedName>
        <fullName evidence="3">Uncharacterized protein</fullName>
    </submittedName>
</protein>